<dbReference type="InterPro" id="IPR023296">
    <property type="entry name" value="Glyco_hydro_beta-prop_sf"/>
</dbReference>
<dbReference type="SUPFAM" id="SSF75005">
    <property type="entry name" value="Arabinanase/levansucrase/invertase"/>
    <property type="match status" value="1"/>
</dbReference>
<comment type="caution">
    <text evidence="1">The sequence shown here is derived from an EMBL/GenBank/DDBJ whole genome shotgun (WGS) entry which is preliminary data.</text>
</comment>
<dbReference type="EMBL" id="LAZR01014541">
    <property type="protein sequence ID" value="KKM17023.1"/>
    <property type="molecule type" value="Genomic_DNA"/>
</dbReference>
<gene>
    <name evidence="1" type="ORF">LCGC14_1679930</name>
</gene>
<evidence type="ECO:0008006" key="2">
    <source>
        <dbReference type="Google" id="ProtNLM"/>
    </source>
</evidence>
<accession>A0A0F9K4R8</accession>
<protein>
    <recommendedName>
        <fullName evidence="2">Sialidase domain-containing protein</fullName>
    </recommendedName>
</protein>
<proteinExistence type="predicted"/>
<name>A0A0F9K4R8_9ZZZZ</name>
<sequence>MSDILHLRVKDHSLKLKKGKVTRLKDVTITLKLNRDAVVQPGKRITAKGAVTIQGESAPSPRVVPVPTVQDWVGRRIAIRTSPGRWDRRFDGQHAAADAVLLPDGRVALYYVGAKGDRVSDGGPAFRALGVAFSKDGRKPFTKHPTPVIEYFPQPHHPNAEEEGVFSCAAVVAGKLIWMYYGAIKATGGTSVDVDIFVAWSRDGIHFTDHQKIPGINTSRGEIWPFTALYRDGVHYLWVGRRGRTDLLQGKDPYTLKKQRNAGLSPREKRELGSSVEHLGKGKIAMLYDEPMRVATASITTPMRWTASRRYRMPEGNQGKCWLLDRERERWLLYVLHPDNSAIHGWTAPVKARIL</sequence>
<evidence type="ECO:0000313" key="1">
    <source>
        <dbReference type="EMBL" id="KKM17023.1"/>
    </source>
</evidence>
<organism evidence="1">
    <name type="scientific">marine sediment metagenome</name>
    <dbReference type="NCBI Taxonomy" id="412755"/>
    <lineage>
        <taxon>unclassified sequences</taxon>
        <taxon>metagenomes</taxon>
        <taxon>ecological metagenomes</taxon>
    </lineage>
</organism>
<dbReference type="AlphaFoldDB" id="A0A0F9K4R8"/>
<dbReference type="Gene3D" id="2.115.10.20">
    <property type="entry name" value="Glycosyl hydrolase domain, family 43"/>
    <property type="match status" value="1"/>
</dbReference>
<reference evidence="1" key="1">
    <citation type="journal article" date="2015" name="Nature">
        <title>Complex archaea that bridge the gap between prokaryotes and eukaryotes.</title>
        <authorList>
            <person name="Spang A."/>
            <person name="Saw J.H."/>
            <person name="Jorgensen S.L."/>
            <person name="Zaremba-Niedzwiedzka K."/>
            <person name="Martijn J."/>
            <person name="Lind A.E."/>
            <person name="van Eijk R."/>
            <person name="Schleper C."/>
            <person name="Guy L."/>
            <person name="Ettema T.J."/>
        </authorList>
    </citation>
    <scope>NUCLEOTIDE SEQUENCE</scope>
</reference>